<organism evidence="1 2">
    <name type="scientific">Necator americanus</name>
    <name type="common">Human hookworm</name>
    <dbReference type="NCBI Taxonomy" id="51031"/>
    <lineage>
        <taxon>Eukaryota</taxon>
        <taxon>Metazoa</taxon>
        <taxon>Ecdysozoa</taxon>
        <taxon>Nematoda</taxon>
        <taxon>Chromadorea</taxon>
        <taxon>Rhabditida</taxon>
        <taxon>Rhabditina</taxon>
        <taxon>Rhabditomorpha</taxon>
        <taxon>Strongyloidea</taxon>
        <taxon>Ancylostomatidae</taxon>
        <taxon>Bunostominae</taxon>
        <taxon>Necator</taxon>
    </lineage>
</organism>
<sequence length="68" mass="7924">MFQREKKLREDDVTIANALNRPPIRPMTISPMISTRTFGSHIPAIDENYAVQEKKMVVAGDDRRRQPW</sequence>
<protein>
    <submittedName>
        <fullName evidence="1">Uncharacterized protein</fullName>
    </submittedName>
</protein>
<dbReference type="EMBL" id="JAVFWL010000002">
    <property type="protein sequence ID" value="KAK6732597.1"/>
    <property type="molecule type" value="Genomic_DNA"/>
</dbReference>
<dbReference type="KEGG" id="nai:NECAME_10463"/>
<evidence type="ECO:0000313" key="2">
    <source>
        <dbReference type="Proteomes" id="UP001303046"/>
    </source>
</evidence>
<evidence type="ECO:0000313" key="1">
    <source>
        <dbReference type="EMBL" id="KAK6732597.1"/>
    </source>
</evidence>
<accession>A0ABR1C4J6</accession>
<gene>
    <name evidence="1" type="primary">Necator_chrII.g4559</name>
    <name evidence="1" type="ORF">RB195_016767</name>
</gene>
<proteinExistence type="predicted"/>
<dbReference type="CTD" id="25350492"/>
<name>A0ABR1C4J6_NECAM</name>
<comment type="caution">
    <text evidence="1">The sequence shown here is derived from an EMBL/GenBank/DDBJ whole genome shotgun (WGS) entry which is preliminary data.</text>
</comment>
<keyword evidence="2" id="KW-1185">Reference proteome</keyword>
<reference evidence="1 2" key="1">
    <citation type="submission" date="2023-08" db="EMBL/GenBank/DDBJ databases">
        <title>A Necator americanus chromosomal reference genome.</title>
        <authorList>
            <person name="Ilik V."/>
            <person name="Petrzelkova K.J."/>
            <person name="Pardy F."/>
            <person name="Fuh T."/>
            <person name="Niatou-Singa F.S."/>
            <person name="Gouil Q."/>
            <person name="Baker L."/>
            <person name="Ritchie M.E."/>
            <person name="Jex A.R."/>
            <person name="Gazzola D."/>
            <person name="Li H."/>
            <person name="Toshio Fujiwara R."/>
            <person name="Zhan B."/>
            <person name="Aroian R.V."/>
            <person name="Pafco B."/>
            <person name="Schwarz E.M."/>
        </authorList>
    </citation>
    <scope>NUCLEOTIDE SEQUENCE [LARGE SCALE GENOMIC DNA]</scope>
    <source>
        <strain evidence="1 2">Aroian</strain>
        <tissue evidence="1">Whole animal</tissue>
    </source>
</reference>
<dbReference type="Proteomes" id="UP001303046">
    <property type="component" value="Unassembled WGS sequence"/>
</dbReference>